<gene>
    <name evidence="1" type="ORF">HERI1096_LOCUS8817</name>
</gene>
<organism evidence="1">
    <name type="scientific">Haptolina ericina</name>
    <dbReference type="NCBI Taxonomy" id="156174"/>
    <lineage>
        <taxon>Eukaryota</taxon>
        <taxon>Haptista</taxon>
        <taxon>Haptophyta</taxon>
        <taxon>Prymnesiophyceae</taxon>
        <taxon>Prymnesiales</taxon>
        <taxon>Prymnesiaceae</taxon>
        <taxon>Haptolina</taxon>
    </lineage>
</organism>
<dbReference type="AlphaFoldDB" id="A0A7S3EVK7"/>
<reference evidence="1" key="1">
    <citation type="submission" date="2021-01" db="EMBL/GenBank/DDBJ databases">
        <authorList>
            <person name="Corre E."/>
            <person name="Pelletier E."/>
            <person name="Niang G."/>
            <person name="Scheremetjew M."/>
            <person name="Finn R."/>
            <person name="Kale V."/>
            <person name="Holt S."/>
            <person name="Cochrane G."/>
            <person name="Meng A."/>
            <person name="Brown T."/>
            <person name="Cohen L."/>
        </authorList>
    </citation>
    <scope>NUCLEOTIDE SEQUENCE</scope>
    <source>
        <strain evidence="1">CCMP281</strain>
    </source>
</reference>
<sequence length="142" mass="16189">MMRDPADGRRLIEVQIRFKPMDVPPGLCLFQRACKDPEDGELCLFYGEDAEFFERPAGPQQSRLFEFRCSSHKRPLRRCLHADNPRGDVSDEFLVRCDEMTSALYWRRRSCVKCGASGPIDGGPLEKNDVQLTPCQNDCGAF</sequence>
<accession>A0A7S3EVK7</accession>
<proteinExistence type="predicted"/>
<name>A0A7S3EVK7_9EUKA</name>
<protein>
    <submittedName>
        <fullName evidence="1">Uncharacterized protein</fullName>
    </submittedName>
</protein>
<dbReference type="EMBL" id="HBHX01015742">
    <property type="protein sequence ID" value="CAE0108157.1"/>
    <property type="molecule type" value="Transcribed_RNA"/>
</dbReference>
<evidence type="ECO:0000313" key="1">
    <source>
        <dbReference type="EMBL" id="CAE0108157.1"/>
    </source>
</evidence>